<evidence type="ECO:0000259" key="10">
    <source>
        <dbReference type="PROSITE" id="PS50850"/>
    </source>
</evidence>
<proteinExistence type="inferred from homology"/>
<dbReference type="Gene3D" id="1.20.1250.20">
    <property type="entry name" value="MFS general substrate transporter like domains"/>
    <property type="match status" value="1"/>
</dbReference>
<dbReference type="InterPro" id="IPR005828">
    <property type="entry name" value="MFS_sugar_transport-like"/>
</dbReference>
<gene>
    <name evidence="11" type="ORF">Ocin01_10309</name>
</gene>
<dbReference type="PROSITE" id="PS00217">
    <property type="entry name" value="SUGAR_TRANSPORT_2"/>
    <property type="match status" value="1"/>
</dbReference>
<keyword evidence="9" id="KW-0732">Signal</keyword>
<comment type="subcellular location">
    <subcellularLocation>
        <location evidence="1">Cell membrane</location>
        <topology evidence="1">Multi-pass membrane protein</topology>
    </subcellularLocation>
</comment>
<feature type="chain" id="PRO_5008904517" evidence="9">
    <location>
        <begin position="21"/>
        <end position="474"/>
    </location>
</feature>
<dbReference type="InterPro" id="IPR050549">
    <property type="entry name" value="MFS_Trehalose_Transporter"/>
</dbReference>
<dbReference type="EMBL" id="LJIJ01000546">
    <property type="protein sequence ID" value="ODM96359.1"/>
    <property type="molecule type" value="Genomic_DNA"/>
</dbReference>
<feature type="transmembrane region" description="Helical" evidence="8">
    <location>
        <begin position="136"/>
        <end position="157"/>
    </location>
</feature>
<evidence type="ECO:0000256" key="4">
    <source>
        <dbReference type="ARBA" id="ARBA00022989"/>
    </source>
</evidence>
<feature type="transmembrane region" description="Helical" evidence="8">
    <location>
        <begin position="78"/>
        <end position="97"/>
    </location>
</feature>
<dbReference type="OMA" id="TIVTWWL"/>
<feature type="transmembrane region" description="Helical" evidence="8">
    <location>
        <begin position="435"/>
        <end position="455"/>
    </location>
</feature>
<keyword evidence="5 8" id="KW-0472">Membrane</keyword>
<dbReference type="SUPFAM" id="SSF103473">
    <property type="entry name" value="MFS general substrate transporter"/>
    <property type="match status" value="1"/>
</dbReference>
<accession>A0A1D2MTA9</accession>
<feature type="transmembrane region" description="Helical" evidence="8">
    <location>
        <begin position="404"/>
        <end position="423"/>
    </location>
</feature>
<evidence type="ECO:0000256" key="7">
    <source>
        <dbReference type="ARBA" id="ARBA00024348"/>
    </source>
</evidence>
<evidence type="ECO:0000256" key="3">
    <source>
        <dbReference type="ARBA" id="ARBA00022692"/>
    </source>
</evidence>
<feature type="domain" description="Major facilitator superfamily (MFS) profile" evidence="10">
    <location>
        <begin position="4"/>
        <end position="459"/>
    </location>
</feature>
<dbReference type="STRING" id="48709.A0A1D2MTA9"/>
<dbReference type="InterPro" id="IPR003663">
    <property type="entry name" value="Sugar/inositol_transpt"/>
</dbReference>
<keyword evidence="4 8" id="KW-1133">Transmembrane helix</keyword>
<evidence type="ECO:0000256" key="1">
    <source>
        <dbReference type="ARBA" id="ARBA00004651"/>
    </source>
</evidence>
<dbReference type="FunFam" id="1.20.1250.20:FF:000055">
    <property type="entry name" value="Facilitated trehalose transporter Tret1-2 homolog"/>
    <property type="match status" value="1"/>
</dbReference>
<reference evidence="11 12" key="1">
    <citation type="journal article" date="2016" name="Genome Biol. Evol.">
        <title>Gene Family Evolution Reflects Adaptation to Soil Environmental Stressors in the Genome of the Collembolan Orchesella cincta.</title>
        <authorList>
            <person name="Faddeeva-Vakhrusheva A."/>
            <person name="Derks M.F."/>
            <person name="Anvar S.Y."/>
            <person name="Agamennone V."/>
            <person name="Suring W."/>
            <person name="Smit S."/>
            <person name="van Straalen N.M."/>
            <person name="Roelofs D."/>
        </authorList>
    </citation>
    <scope>NUCLEOTIDE SEQUENCE [LARGE SCALE GENOMIC DNA]</scope>
    <source>
        <tissue evidence="11">Mixed pool</tissue>
    </source>
</reference>
<keyword evidence="2" id="KW-1003">Cell membrane</keyword>
<evidence type="ECO:0000256" key="9">
    <source>
        <dbReference type="SAM" id="SignalP"/>
    </source>
</evidence>
<dbReference type="InterPro" id="IPR020846">
    <property type="entry name" value="MFS_dom"/>
</dbReference>
<feature type="transmembrane region" description="Helical" evidence="8">
    <location>
        <begin position="46"/>
        <end position="66"/>
    </location>
</feature>
<sequence length="474" mass="51785">MKWSTIVAACSFLCIGLLRAYTSPAIASMKQDPYLFNSTSIPSKDIISWVAASPPLASFFGTLLSGPLLHYLGRRGTLTLLTFPYTVGWLMIGFAGTSIPLIMLGRVLTGLAAGLSTASAQLYVSECVRPTVRGTLGFLPAMMLSLGVLVGFAAGTINVDWRQLAFIMTCFPVVLFLMTFTLPESPAWLLLKGKEDQGFISLKRLRGGTKENMEAVEMEFKDMKTGILMKEERIPVLQLLRQRAIWYPAGVATFLMFFQMFTGANAVIYYLSVILTEAEPRNITSSSSFMAATTTLSHDLSSVVVGVVQFLAFFVSLPLIDRVGRRILLVSSAIAMAIPLGILGSYYYCNQSDSGPKCVNMIESTGSWLPLACLSVFIAAYSIGFNSIPFILMSELFPSSARSYLCSLTSFVNHFCLFLLIKGFPLALDTVGPHWTFWGFCAVCIVSVPFVLITVPETKGKSLAEIERGFAKHS</sequence>
<dbReference type="InterPro" id="IPR005829">
    <property type="entry name" value="Sugar_transporter_CS"/>
</dbReference>
<evidence type="ECO:0000256" key="6">
    <source>
        <dbReference type="ARBA" id="ARBA00023180"/>
    </source>
</evidence>
<evidence type="ECO:0000256" key="5">
    <source>
        <dbReference type="ARBA" id="ARBA00023136"/>
    </source>
</evidence>
<dbReference type="PANTHER" id="PTHR48021">
    <property type="match status" value="1"/>
</dbReference>
<dbReference type="InterPro" id="IPR036259">
    <property type="entry name" value="MFS_trans_sf"/>
</dbReference>
<keyword evidence="3 8" id="KW-0812">Transmembrane</keyword>
<evidence type="ECO:0000313" key="12">
    <source>
        <dbReference type="Proteomes" id="UP000094527"/>
    </source>
</evidence>
<name>A0A1D2MTA9_ORCCI</name>
<feature type="transmembrane region" description="Helical" evidence="8">
    <location>
        <begin position="368"/>
        <end position="392"/>
    </location>
</feature>
<evidence type="ECO:0000313" key="11">
    <source>
        <dbReference type="EMBL" id="ODM96359.1"/>
    </source>
</evidence>
<comment type="caution">
    <text evidence="11">The sequence shown here is derived from an EMBL/GenBank/DDBJ whole genome shotgun (WGS) entry which is preliminary data.</text>
</comment>
<dbReference type="GO" id="GO:0005886">
    <property type="term" value="C:plasma membrane"/>
    <property type="evidence" value="ECO:0007669"/>
    <property type="project" value="UniProtKB-SubCell"/>
</dbReference>
<dbReference type="PRINTS" id="PR00171">
    <property type="entry name" value="SUGRTRNSPORT"/>
</dbReference>
<feature type="transmembrane region" description="Helical" evidence="8">
    <location>
        <begin position="163"/>
        <end position="182"/>
    </location>
</feature>
<feature type="signal peptide" evidence="9">
    <location>
        <begin position="1"/>
        <end position="20"/>
    </location>
</feature>
<protein>
    <submittedName>
        <fullName evidence="11">Facilitated trehalose transporter Tret1-2</fullName>
    </submittedName>
</protein>
<evidence type="ECO:0000256" key="8">
    <source>
        <dbReference type="SAM" id="Phobius"/>
    </source>
</evidence>
<feature type="transmembrane region" description="Helical" evidence="8">
    <location>
        <begin position="245"/>
        <end position="271"/>
    </location>
</feature>
<dbReference type="PANTHER" id="PTHR48021:SF96">
    <property type="entry name" value="FACILITATED TREHALOSE TRANSPORTER TRET1-1-RELATED"/>
    <property type="match status" value="1"/>
</dbReference>
<feature type="transmembrane region" description="Helical" evidence="8">
    <location>
        <begin position="103"/>
        <end position="124"/>
    </location>
</feature>
<keyword evidence="12" id="KW-1185">Reference proteome</keyword>
<dbReference type="GO" id="GO:0022857">
    <property type="term" value="F:transmembrane transporter activity"/>
    <property type="evidence" value="ECO:0007669"/>
    <property type="project" value="InterPro"/>
</dbReference>
<feature type="transmembrane region" description="Helical" evidence="8">
    <location>
        <begin position="300"/>
        <end position="320"/>
    </location>
</feature>
<dbReference type="Pfam" id="PF00083">
    <property type="entry name" value="Sugar_tr"/>
    <property type="match status" value="1"/>
</dbReference>
<dbReference type="PROSITE" id="PS50850">
    <property type="entry name" value="MFS"/>
    <property type="match status" value="1"/>
</dbReference>
<dbReference type="PROSITE" id="PS00216">
    <property type="entry name" value="SUGAR_TRANSPORT_1"/>
    <property type="match status" value="1"/>
</dbReference>
<dbReference type="Proteomes" id="UP000094527">
    <property type="component" value="Unassembled WGS sequence"/>
</dbReference>
<keyword evidence="6" id="KW-0325">Glycoprotein</keyword>
<dbReference type="AlphaFoldDB" id="A0A1D2MTA9"/>
<dbReference type="OrthoDB" id="6612291at2759"/>
<organism evidence="11 12">
    <name type="scientific">Orchesella cincta</name>
    <name type="common">Springtail</name>
    <name type="synonym">Podura cincta</name>
    <dbReference type="NCBI Taxonomy" id="48709"/>
    <lineage>
        <taxon>Eukaryota</taxon>
        <taxon>Metazoa</taxon>
        <taxon>Ecdysozoa</taxon>
        <taxon>Arthropoda</taxon>
        <taxon>Hexapoda</taxon>
        <taxon>Collembola</taxon>
        <taxon>Entomobryomorpha</taxon>
        <taxon>Entomobryoidea</taxon>
        <taxon>Orchesellidae</taxon>
        <taxon>Orchesellinae</taxon>
        <taxon>Orchesella</taxon>
    </lineage>
</organism>
<evidence type="ECO:0000256" key="2">
    <source>
        <dbReference type="ARBA" id="ARBA00022475"/>
    </source>
</evidence>
<feature type="transmembrane region" description="Helical" evidence="8">
    <location>
        <begin position="327"/>
        <end position="348"/>
    </location>
</feature>
<comment type="similarity">
    <text evidence="7">Belongs to the major facilitator superfamily. Sugar transporter (TC 2.A.1.1) family. Trehalose transporter subfamily.</text>
</comment>